<gene>
    <name evidence="3" type="ORF">GCM10009433_12230</name>
</gene>
<evidence type="ECO:0000259" key="2">
    <source>
        <dbReference type="Pfam" id="PF01370"/>
    </source>
</evidence>
<comment type="similarity">
    <text evidence="1">Belongs to the NAD(P)-dependent epimerase/dehydratase family.</text>
</comment>
<proteinExistence type="inferred from homology"/>
<accession>A0ABN1K6W2</accession>
<evidence type="ECO:0000313" key="4">
    <source>
        <dbReference type="Proteomes" id="UP001500185"/>
    </source>
</evidence>
<comment type="caution">
    <text evidence="3">The sequence shown here is derived from an EMBL/GenBank/DDBJ whole genome shotgun (WGS) entry which is preliminary data.</text>
</comment>
<dbReference type="Gene3D" id="3.40.50.720">
    <property type="entry name" value="NAD(P)-binding Rossmann-like Domain"/>
    <property type="match status" value="1"/>
</dbReference>
<dbReference type="EMBL" id="BAAAGG010000005">
    <property type="protein sequence ID" value="GAA0756673.1"/>
    <property type="molecule type" value="Genomic_DNA"/>
</dbReference>
<organism evidence="3 4">
    <name type="scientific">Psychroflexus lacisalsi</name>
    <dbReference type="NCBI Taxonomy" id="503928"/>
    <lineage>
        <taxon>Bacteria</taxon>
        <taxon>Pseudomonadati</taxon>
        <taxon>Bacteroidota</taxon>
        <taxon>Flavobacteriia</taxon>
        <taxon>Flavobacteriales</taxon>
        <taxon>Flavobacteriaceae</taxon>
        <taxon>Psychroflexus</taxon>
    </lineage>
</organism>
<dbReference type="PANTHER" id="PTHR43000">
    <property type="entry name" value="DTDP-D-GLUCOSE 4,6-DEHYDRATASE-RELATED"/>
    <property type="match status" value="1"/>
</dbReference>
<feature type="domain" description="NAD-dependent epimerase/dehydratase" evidence="2">
    <location>
        <begin position="4"/>
        <end position="241"/>
    </location>
</feature>
<dbReference type="InterPro" id="IPR001509">
    <property type="entry name" value="Epimerase_deHydtase"/>
</dbReference>
<dbReference type="RefSeq" id="WP_224453765.1">
    <property type="nucleotide sequence ID" value="NZ_BAAAGG010000005.1"/>
</dbReference>
<keyword evidence="4" id="KW-1185">Reference proteome</keyword>
<sequence length="325" mass="37071">MKYLVTGGAGFIGSHLTEFLLQNNHEVVVIDNFCDYYPISLKRQNQKSIDEAGAKIIEADLTEESTYELLDKDFDFVIHLAAQPGIDPNSSFDSYLKNNLLATKRLVDFSLQLKELKMFINIGTSSVYGSFATCTEEQTPMPTSYYGVTKLAAEQLVLAEARKDKLKACSLRLYSVFGPRERPEKLFTKLIECAIHNKKFPLYEGSEEHLRSFTYVEDIVKGIYQASKTYKLINTEIVNLGNHEQRTTKDGILAVENQLKTHIDLKILSPREGDQLSTQALVKKARLLFNYRADTSLEKGIAKQIQWYINTQIKHEKSLHHHSRI</sequence>
<reference evidence="3 4" key="1">
    <citation type="journal article" date="2019" name="Int. J. Syst. Evol. Microbiol.">
        <title>The Global Catalogue of Microorganisms (GCM) 10K type strain sequencing project: providing services to taxonomists for standard genome sequencing and annotation.</title>
        <authorList>
            <consortium name="The Broad Institute Genomics Platform"/>
            <consortium name="The Broad Institute Genome Sequencing Center for Infectious Disease"/>
            <person name="Wu L."/>
            <person name="Ma J."/>
        </authorList>
    </citation>
    <scope>NUCLEOTIDE SEQUENCE [LARGE SCALE GENOMIC DNA]</scope>
    <source>
        <strain evidence="3 4">JCM 16231</strain>
    </source>
</reference>
<protein>
    <submittedName>
        <fullName evidence="3">NAD-dependent epimerase/dehydratase family protein</fullName>
    </submittedName>
</protein>
<dbReference type="SUPFAM" id="SSF51735">
    <property type="entry name" value="NAD(P)-binding Rossmann-fold domains"/>
    <property type="match status" value="1"/>
</dbReference>
<evidence type="ECO:0000256" key="1">
    <source>
        <dbReference type="ARBA" id="ARBA00007637"/>
    </source>
</evidence>
<name>A0ABN1K6W2_9FLAO</name>
<dbReference type="Pfam" id="PF01370">
    <property type="entry name" value="Epimerase"/>
    <property type="match status" value="1"/>
</dbReference>
<evidence type="ECO:0000313" key="3">
    <source>
        <dbReference type="EMBL" id="GAA0756673.1"/>
    </source>
</evidence>
<dbReference type="InterPro" id="IPR036291">
    <property type="entry name" value="NAD(P)-bd_dom_sf"/>
</dbReference>
<dbReference type="PRINTS" id="PR01713">
    <property type="entry name" value="NUCEPIMERASE"/>
</dbReference>
<dbReference type="Proteomes" id="UP001500185">
    <property type="component" value="Unassembled WGS sequence"/>
</dbReference>